<dbReference type="GO" id="GO:0022857">
    <property type="term" value="F:transmembrane transporter activity"/>
    <property type="evidence" value="ECO:0007669"/>
    <property type="project" value="InterPro"/>
</dbReference>
<evidence type="ECO:0000256" key="1">
    <source>
        <dbReference type="ARBA" id="ARBA00004141"/>
    </source>
</evidence>
<feature type="transmembrane region" description="Helical" evidence="6">
    <location>
        <begin position="162"/>
        <end position="192"/>
    </location>
</feature>
<evidence type="ECO:0000259" key="7">
    <source>
        <dbReference type="PROSITE" id="PS50850"/>
    </source>
</evidence>
<keyword evidence="2 6" id="KW-0812">Transmembrane</keyword>
<dbReference type="Gene3D" id="1.20.1250.20">
    <property type="entry name" value="MFS general substrate transporter like domains"/>
    <property type="match status" value="2"/>
</dbReference>
<keyword evidence="4 6" id="KW-0472">Membrane</keyword>
<feature type="transmembrane region" description="Helical" evidence="6">
    <location>
        <begin position="317"/>
        <end position="342"/>
    </location>
</feature>
<feature type="transmembrane region" description="Helical" evidence="6">
    <location>
        <begin position="204"/>
        <end position="223"/>
    </location>
</feature>
<accession>A0A5C3NMC8</accession>
<evidence type="ECO:0000256" key="2">
    <source>
        <dbReference type="ARBA" id="ARBA00022692"/>
    </source>
</evidence>
<dbReference type="SUPFAM" id="SSF103473">
    <property type="entry name" value="MFS general substrate transporter"/>
    <property type="match status" value="1"/>
</dbReference>
<keyword evidence="3 6" id="KW-1133">Transmembrane helix</keyword>
<evidence type="ECO:0000313" key="9">
    <source>
        <dbReference type="Proteomes" id="UP000305948"/>
    </source>
</evidence>
<dbReference type="PANTHER" id="PTHR23507:SF1">
    <property type="entry name" value="FI18259P1-RELATED"/>
    <property type="match status" value="1"/>
</dbReference>
<feature type="domain" description="Major facilitator superfamily (MFS) profile" evidence="7">
    <location>
        <begin position="45"/>
        <end position="524"/>
    </location>
</feature>
<feature type="transmembrane region" description="Helical" evidence="6">
    <location>
        <begin position="434"/>
        <end position="455"/>
    </location>
</feature>
<dbReference type="Proteomes" id="UP000305948">
    <property type="component" value="Unassembled WGS sequence"/>
</dbReference>
<dbReference type="GO" id="GO:0016020">
    <property type="term" value="C:membrane"/>
    <property type="evidence" value="ECO:0007669"/>
    <property type="project" value="UniProtKB-SubCell"/>
</dbReference>
<dbReference type="AlphaFoldDB" id="A0A5C3NMC8"/>
<keyword evidence="9" id="KW-1185">Reference proteome</keyword>
<feature type="transmembrane region" description="Helical" evidence="6">
    <location>
        <begin position="100"/>
        <end position="123"/>
    </location>
</feature>
<dbReference type="InterPro" id="IPR011701">
    <property type="entry name" value="MFS"/>
</dbReference>
<dbReference type="PANTHER" id="PTHR23507">
    <property type="entry name" value="ZGC:174356"/>
    <property type="match status" value="1"/>
</dbReference>
<reference evidence="8 9" key="1">
    <citation type="journal article" date="2019" name="Nat. Ecol. Evol.">
        <title>Megaphylogeny resolves global patterns of mushroom evolution.</title>
        <authorList>
            <person name="Varga T."/>
            <person name="Krizsan K."/>
            <person name="Foldi C."/>
            <person name="Dima B."/>
            <person name="Sanchez-Garcia M."/>
            <person name="Sanchez-Ramirez S."/>
            <person name="Szollosi G.J."/>
            <person name="Szarkandi J.G."/>
            <person name="Papp V."/>
            <person name="Albert L."/>
            <person name="Andreopoulos W."/>
            <person name="Angelini C."/>
            <person name="Antonin V."/>
            <person name="Barry K.W."/>
            <person name="Bougher N.L."/>
            <person name="Buchanan P."/>
            <person name="Buyck B."/>
            <person name="Bense V."/>
            <person name="Catcheside P."/>
            <person name="Chovatia M."/>
            <person name="Cooper J."/>
            <person name="Damon W."/>
            <person name="Desjardin D."/>
            <person name="Finy P."/>
            <person name="Geml J."/>
            <person name="Haridas S."/>
            <person name="Hughes K."/>
            <person name="Justo A."/>
            <person name="Karasinski D."/>
            <person name="Kautmanova I."/>
            <person name="Kiss B."/>
            <person name="Kocsube S."/>
            <person name="Kotiranta H."/>
            <person name="LaButti K.M."/>
            <person name="Lechner B.E."/>
            <person name="Liimatainen K."/>
            <person name="Lipzen A."/>
            <person name="Lukacs Z."/>
            <person name="Mihaltcheva S."/>
            <person name="Morgado L.N."/>
            <person name="Niskanen T."/>
            <person name="Noordeloos M.E."/>
            <person name="Ohm R.A."/>
            <person name="Ortiz-Santana B."/>
            <person name="Ovrebo C."/>
            <person name="Racz N."/>
            <person name="Riley R."/>
            <person name="Savchenko A."/>
            <person name="Shiryaev A."/>
            <person name="Soop K."/>
            <person name="Spirin V."/>
            <person name="Szebenyi C."/>
            <person name="Tomsovsky M."/>
            <person name="Tulloss R.E."/>
            <person name="Uehling J."/>
            <person name="Grigoriev I.V."/>
            <person name="Vagvolgyi C."/>
            <person name="Papp T."/>
            <person name="Martin F.M."/>
            <person name="Miettinen O."/>
            <person name="Hibbett D.S."/>
            <person name="Nagy L.G."/>
        </authorList>
    </citation>
    <scope>NUCLEOTIDE SEQUENCE [LARGE SCALE GENOMIC DNA]</scope>
    <source>
        <strain evidence="8 9">OMC1185</strain>
    </source>
</reference>
<proteinExistence type="predicted"/>
<feature type="transmembrane region" description="Helical" evidence="6">
    <location>
        <begin position="354"/>
        <end position="376"/>
    </location>
</feature>
<evidence type="ECO:0000256" key="4">
    <source>
        <dbReference type="ARBA" id="ARBA00023136"/>
    </source>
</evidence>
<feature type="transmembrane region" description="Helical" evidence="6">
    <location>
        <begin position="406"/>
        <end position="428"/>
    </location>
</feature>
<evidence type="ECO:0000313" key="8">
    <source>
        <dbReference type="EMBL" id="TFK57626.1"/>
    </source>
</evidence>
<protein>
    <submittedName>
        <fullName evidence="8">MFS general substrate transporter</fullName>
    </submittedName>
</protein>
<comment type="subcellular location">
    <subcellularLocation>
        <location evidence="1">Membrane</location>
        <topology evidence="1">Multi-pass membrane protein</topology>
    </subcellularLocation>
</comment>
<evidence type="ECO:0000256" key="6">
    <source>
        <dbReference type="SAM" id="Phobius"/>
    </source>
</evidence>
<dbReference type="EMBL" id="ML213503">
    <property type="protein sequence ID" value="TFK57626.1"/>
    <property type="molecule type" value="Genomic_DNA"/>
</dbReference>
<dbReference type="OrthoDB" id="3026777at2759"/>
<dbReference type="InterPro" id="IPR036259">
    <property type="entry name" value="MFS_trans_sf"/>
</dbReference>
<feature type="transmembrane region" description="Helical" evidence="6">
    <location>
        <begin position="500"/>
        <end position="519"/>
    </location>
</feature>
<sequence length="534" mass="58491">MSHPGPRAPGQEPSSDSERQPLLRTTDVVKPSSSSVSPVTLISPVVLVYRLAQILPATTSFVVVNRLACRLWYTFNDPGSIPSDGGLSTEQCSVPGVQRIFSAIFTAISISDGLGSVVGYSAASFFASRFGRKPVMLVLLTIATGIGLSLVSSTFVSGWLEITLLCTWILCGSFGQVPVFGFVANMFIVDLVSEEERTATISKLNGWSVFGGGIAFMVGGAITTGFDNVLVVFYLSAAMFASLWLYVFFLIPESFSLEKREELRRERKAKAQEVEAAVSGGWLAKPRHRLTRILVPEQLKEFKPTRNPKTGKRNWRLFYLAVHIIFCQLADAYGVVSLMLFLTTRYDYKPSETGYVLTTLSFVDVFCLTLLIPLLVRRILRPYYLRSKPLRTSGDMATLSGTSDHLDVHIVMASWFINASAYVILGYMRTRITQLLAVILLGFGCGGGPVARSLVVATVHPLKQGDALGAVEMVSSIGTLLSPIVMGTILTSTISTFPQLAFWVHGAMLVASSMVLFLVRDSDRYQEDVDEHED</sequence>
<evidence type="ECO:0000256" key="3">
    <source>
        <dbReference type="ARBA" id="ARBA00022989"/>
    </source>
</evidence>
<feature type="transmembrane region" description="Helical" evidence="6">
    <location>
        <begin position="229"/>
        <end position="251"/>
    </location>
</feature>
<feature type="transmembrane region" description="Helical" evidence="6">
    <location>
        <begin position="135"/>
        <end position="156"/>
    </location>
</feature>
<dbReference type="Pfam" id="PF07690">
    <property type="entry name" value="MFS_1"/>
    <property type="match status" value="2"/>
</dbReference>
<gene>
    <name evidence="8" type="ORF">OE88DRAFT_1651461</name>
</gene>
<feature type="transmembrane region" description="Helical" evidence="6">
    <location>
        <begin position="467"/>
        <end position="494"/>
    </location>
</feature>
<organism evidence="8 9">
    <name type="scientific">Heliocybe sulcata</name>
    <dbReference type="NCBI Taxonomy" id="5364"/>
    <lineage>
        <taxon>Eukaryota</taxon>
        <taxon>Fungi</taxon>
        <taxon>Dikarya</taxon>
        <taxon>Basidiomycota</taxon>
        <taxon>Agaricomycotina</taxon>
        <taxon>Agaricomycetes</taxon>
        <taxon>Gloeophyllales</taxon>
        <taxon>Gloeophyllaceae</taxon>
        <taxon>Heliocybe</taxon>
    </lineage>
</organism>
<name>A0A5C3NMC8_9AGAM</name>
<dbReference type="PROSITE" id="PS50850">
    <property type="entry name" value="MFS"/>
    <property type="match status" value="1"/>
</dbReference>
<evidence type="ECO:0000256" key="5">
    <source>
        <dbReference type="SAM" id="MobiDB-lite"/>
    </source>
</evidence>
<dbReference type="InterPro" id="IPR020846">
    <property type="entry name" value="MFS_dom"/>
</dbReference>
<feature type="region of interest" description="Disordered" evidence="5">
    <location>
        <begin position="1"/>
        <end position="21"/>
    </location>
</feature>